<proteinExistence type="predicted"/>
<protein>
    <submittedName>
        <fullName evidence="1">Uncharacterized protein</fullName>
    </submittedName>
</protein>
<gene>
    <name evidence="1" type="ORF">DXU93_13110</name>
</gene>
<reference evidence="1 2" key="1">
    <citation type="submission" date="2018-08" db="EMBL/GenBank/DDBJ databases">
        <title>The draft genome squence of Brumimicrobium sp. N62.</title>
        <authorList>
            <person name="Du Z.-J."/>
            <person name="Luo H.-R."/>
        </authorList>
    </citation>
    <scope>NUCLEOTIDE SEQUENCE [LARGE SCALE GENOMIC DNA]</scope>
    <source>
        <strain evidence="1 2">N62</strain>
    </source>
</reference>
<dbReference type="AlphaFoldDB" id="A0A3E1EUW8"/>
<evidence type="ECO:0000313" key="1">
    <source>
        <dbReference type="EMBL" id="RFC53366.1"/>
    </source>
</evidence>
<dbReference type="EMBL" id="QURB01000009">
    <property type="protein sequence ID" value="RFC53366.1"/>
    <property type="molecule type" value="Genomic_DNA"/>
</dbReference>
<comment type="caution">
    <text evidence="1">The sequence shown here is derived from an EMBL/GenBank/DDBJ whole genome shotgun (WGS) entry which is preliminary data.</text>
</comment>
<dbReference type="Proteomes" id="UP000257127">
    <property type="component" value="Unassembled WGS sequence"/>
</dbReference>
<accession>A0A3E1EUW8</accession>
<evidence type="ECO:0000313" key="2">
    <source>
        <dbReference type="Proteomes" id="UP000257127"/>
    </source>
</evidence>
<name>A0A3E1EUW8_9FLAO</name>
<organism evidence="1 2">
    <name type="scientific">Brumimicrobium aurantiacum</name>
    <dbReference type="NCBI Taxonomy" id="1737063"/>
    <lineage>
        <taxon>Bacteria</taxon>
        <taxon>Pseudomonadati</taxon>
        <taxon>Bacteroidota</taxon>
        <taxon>Flavobacteriia</taxon>
        <taxon>Flavobacteriales</taxon>
        <taxon>Crocinitomicaceae</taxon>
        <taxon>Brumimicrobium</taxon>
    </lineage>
</organism>
<keyword evidence="2" id="KW-1185">Reference proteome</keyword>
<sequence>MKSVLSFIVDSVNKKGNNINFFYSDTSKFYQPERHNQNSTLTFLTAKDYNKLTSDIDSIVFYVNMAYGTESEKVIKYKKEKLLAIIDNFNEPQVKVIIIELNRYNKLNYISKDGDKVLDLIYKLNMFFTQKIDPESWIGFDSHPLIWEFEYNKAGGHDLTSHLDMFNRILTDTSYIKNREVGKEIHRILLK</sequence>
<dbReference type="RefSeq" id="WP_116881758.1">
    <property type="nucleotide sequence ID" value="NZ_QURB01000009.1"/>
</dbReference>